<evidence type="ECO:0000256" key="4">
    <source>
        <dbReference type="ARBA" id="ARBA00023163"/>
    </source>
</evidence>
<gene>
    <name evidence="9" type="ORF">TOLI1172_LOCUS9811</name>
</gene>
<reference evidence="9" key="1">
    <citation type="submission" date="2021-01" db="EMBL/GenBank/DDBJ databases">
        <authorList>
            <person name="Corre E."/>
            <person name="Pelletier E."/>
            <person name="Niang G."/>
            <person name="Scheremetjew M."/>
            <person name="Finn R."/>
            <person name="Kale V."/>
            <person name="Holt S."/>
            <person name="Cochrane G."/>
            <person name="Meng A."/>
            <person name="Brown T."/>
            <person name="Cohen L."/>
        </authorList>
    </citation>
    <scope>NUCLEOTIDE SEQUENCE</scope>
    <source>
        <strain evidence="9">CCMP3278</strain>
    </source>
</reference>
<dbReference type="GO" id="GO:0003700">
    <property type="term" value="F:DNA-binding transcription factor activity"/>
    <property type="evidence" value="ECO:0007669"/>
    <property type="project" value="InterPro"/>
</dbReference>
<dbReference type="Gene3D" id="1.20.5.170">
    <property type="match status" value="1"/>
</dbReference>
<evidence type="ECO:0000256" key="6">
    <source>
        <dbReference type="SAM" id="Coils"/>
    </source>
</evidence>
<dbReference type="AlphaFoldDB" id="A0A7S0ZL92"/>
<feature type="compositionally biased region" description="Basic and acidic residues" evidence="7">
    <location>
        <begin position="99"/>
        <end position="109"/>
    </location>
</feature>
<dbReference type="InterPro" id="IPR044827">
    <property type="entry name" value="GBF-like"/>
</dbReference>
<evidence type="ECO:0000259" key="8">
    <source>
        <dbReference type="PROSITE" id="PS50217"/>
    </source>
</evidence>
<dbReference type="PANTHER" id="PTHR45967">
    <property type="entry name" value="G-BOX-BINDING FACTOR 3-RELATED"/>
    <property type="match status" value="1"/>
</dbReference>
<organism evidence="9">
    <name type="scientific">Timspurckia oligopyrenoides</name>
    <dbReference type="NCBI Taxonomy" id="708627"/>
    <lineage>
        <taxon>Eukaryota</taxon>
        <taxon>Rhodophyta</taxon>
        <taxon>Bangiophyceae</taxon>
        <taxon>Porphyridiales</taxon>
        <taxon>Porphyridiaceae</taxon>
        <taxon>Timspurckia</taxon>
    </lineage>
</organism>
<feature type="region of interest" description="Disordered" evidence="7">
    <location>
        <begin position="98"/>
        <end position="153"/>
    </location>
</feature>
<dbReference type="InterPro" id="IPR004827">
    <property type="entry name" value="bZIP"/>
</dbReference>
<evidence type="ECO:0000256" key="2">
    <source>
        <dbReference type="ARBA" id="ARBA00023015"/>
    </source>
</evidence>
<feature type="compositionally biased region" description="Polar residues" evidence="7">
    <location>
        <begin position="15"/>
        <end position="29"/>
    </location>
</feature>
<feature type="region of interest" description="Disordered" evidence="7">
    <location>
        <begin position="14"/>
        <end position="71"/>
    </location>
</feature>
<evidence type="ECO:0000313" key="9">
    <source>
        <dbReference type="EMBL" id="CAD8825412.1"/>
    </source>
</evidence>
<protein>
    <recommendedName>
        <fullName evidence="8">BZIP domain-containing protein</fullName>
    </recommendedName>
</protein>
<evidence type="ECO:0000256" key="1">
    <source>
        <dbReference type="ARBA" id="ARBA00004123"/>
    </source>
</evidence>
<keyword evidence="6" id="KW-0175">Coiled coil</keyword>
<name>A0A7S0ZL92_9RHOD</name>
<evidence type="ECO:0000256" key="5">
    <source>
        <dbReference type="ARBA" id="ARBA00023242"/>
    </source>
</evidence>
<evidence type="ECO:0000256" key="7">
    <source>
        <dbReference type="SAM" id="MobiDB-lite"/>
    </source>
</evidence>
<accession>A0A7S0ZL92</accession>
<evidence type="ECO:0000256" key="3">
    <source>
        <dbReference type="ARBA" id="ARBA00023125"/>
    </source>
</evidence>
<dbReference type="Pfam" id="PF00170">
    <property type="entry name" value="bZIP_1"/>
    <property type="match status" value="1"/>
</dbReference>
<keyword evidence="5" id="KW-0539">Nucleus</keyword>
<dbReference type="InterPro" id="IPR046347">
    <property type="entry name" value="bZIP_sf"/>
</dbReference>
<feature type="coiled-coil region" evidence="6">
    <location>
        <begin position="158"/>
        <end position="192"/>
    </location>
</feature>
<keyword evidence="3" id="KW-0238">DNA-binding</keyword>
<comment type="subcellular location">
    <subcellularLocation>
        <location evidence="1">Nucleus</location>
    </subcellularLocation>
</comment>
<dbReference type="PROSITE" id="PS50217">
    <property type="entry name" value="BZIP"/>
    <property type="match status" value="1"/>
</dbReference>
<dbReference type="SUPFAM" id="SSF57959">
    <property type="entry name" value="Leucine zipper domain"/>
    <property type="match status" value="1"/>
</dbReference>
<sequence length="261" mass="29217">MSGVSRISVHALVAGNSTEAGNNSPSESSAAFDLANRMETATRIDDGPNPSGFGGQLPSFPRASPMESLRAQEQMGFRSVSAPGGRILPPIDAEDWENEESRAMDDSQRQPHTPNRPSRLSESRSPYRPDEEPDKRIRRRLLNRESAQRSRARRALHMDNLMVTVRSLQDENAAIKQQLAIAEEERDLLKHELKELRPSLNKSLLEIQQQRSLNNVKESVVLRSPVVQRYPLSKELSALIGQDSVTGEEAVRLLHQIAMNR</sequence>
<feature type="compositionally biased region" description="Basic and acidic residues" evidence="7">
    <location>
        <begin position="119"/>
        <end position="135"/>
    </location>
</feature>
<dbReference type="SMART" id="SM00338">
    <property type="entry name" value="BRLZ"/>
    <property type="match status" value="1"/>
</dbReference>
<dbReference type="InterPro" id="IPR045314">
    <property type="entry name" value="bZIP_plant_GBF1"/>
</dbReference>
<keyword evidence="4" id="KW-0804">Transcription</keyword>
<keyword evidence="2" id="KW-0805">Transcription regulation</keyword>
<dbReference type="EMBL" id="HBFP01013576">
    <property type="protein sequence ID" value="CAD8825412.1"/>
    <property type="molecule type" value="Transcribed_RNA"/>
</dbReference>
<proteinExistence type="predicted"/>
<dbReference type="GO" id="GO:0043565">
    <property type="term" value="F:sequence-specific DNA binding"/>
    <property type="evidence" value="ECO:0007669"/>
    <property type="project" value="InterPro"/>
</dbReference>
<dbReference type="GO" id="GO:0005634">
    <property type="term" value="C:nucleus"/>
    <property type="evidence" value="ECO:0007669"/>
    <property type="project" value="UniProtKB-SubCell"/>
</dbReference>
<feature type="domain" description="BZIP" evidence="8">
    <location>
        <begin position="133"/>
        <end position="196"/>
    </location>
</feature>
<dbReference type="CDD" id="cd14702">
    <property type="entry name" value="bZIP_plant_GBF1"/>
    <property type="match status" value="1"/>
</dbReference>
<dbReference type="PANTHER" id="PTHR45967:SF38">
    <property type="entry name" value="G-BOX-BINDING FACTOR 2"/>
    <property type="match status" value="1"/>
</dbReference>